<reference evidence="3" key="1">
    <citation type="submission" date="2016-10" db="EMBL/GenBank/DDBJ databases">
        <authorList>
            <person name="Varghese N."/>
            <person name="Submissions S."/>
        </authorList>
    </citation>
    <scope>NUCLEOTIDE SEQUENCE [LARGE SCALE GENOMIC DNA]</scope>
    <source>
        <strain evidence="3">CGMCC 1.11014</strain>
    </source>
</reference>
<dbReference type="SUPFAM" id="SSF53850">
    <property type="entry name" value="Periplasmic binding protein-like II"/>
    <property type="match status" value="1"/>
</dbReference>
<dbReference type="Proteomes" id="UP000199391">
    <property type="component" value="Unassembled WGS sequence"/>
</dbReference>
<dbReference type="STRING" id="1035707.SAMN05216552_1022103"/>
<feature type="chain" id="PRO_5011442572" evidence="1">
    <location>
        <begin position="35"/>
        <end position="300"/>
    </location>
</feature>
<dbReference type="EMBL" id="FPBO01000022">
    <property type="protein sequence ID" value="SFV04046.1"/>
    <property type="molecule type" value="Genomic_DNA"/>
</dbReference>
<evidence type="ECO:0000256" key="1">
    <source>
        <dbReference type="SAM" id="SignalP"/>
    </source>
</evidence>
<dbReference type="AlphaFoldDB" id="A0A1I7L3G0"/>
<protein>
    <submittedName>
        <fullName evidence="2">Amino acid ABC transporter substrate-binding protein, PAAT family</fullName>
    </submittedName>
</protein>
<organism evidence="2 3">
    <name type="scientific">Pseudoduganella namucuonensis</name>
    <dbReference type="NCBI Taxonomy" id="1035707"/>
    <lineage>
        <taxon>Bacteria</taxon>
        <taxon>Pseudomonadati</taxon>
        <taxon>Pseudomonadota</taxon>
        <taxon>Betaproteobacteria</taxon>
        <taxon>Burkholderiales</taxon>
        <taxon>Oxalobacteraceae</taxon>
        <taxon>Telluria group</taxon>
        <taxon>Pseudoduganella</taxon>
    </lineage>
</organism>
<gene>
    <name evidence="2" type="ORF">SAMN05216552_1022103</name>
</gene>
<keyword evidence="3" id="KW-1185">Reference proteome</keyword>
<dbReference type="Gene3D" id="3.40.190.10">
    <property type="entry name" value="Periplasmic binding protein-like II"/>
    <property type="match status" value="2"/>
</dbReference>
<evidence type="ECO:0000313" key="3">
    <source>
        <dbReference type="Proteomes" id="UP000199391"/>
    </source>
</evidence>
<proteinExistence type="predicted"/>
<evidence type="ECO:0000313" key="2">
    <source>
        <dbReference type="EMBL" id="SFV04046.1"/>
    </source>
</evidence>
<feature type="signal peptide" evidence="1">
    <location>
        <begin position="1"/>
        <end position="34"/>
    </location>
</feature>
<accession>A0A1I7L3G0</accession>
<name>A0A1I7L3G0_9BURK</name>
<keyword evidence="1" id="KW-0732">Signal</keyword>
<sequence>MPHPGWPASMPRARRAAWAAALLASLLTVSAARADVLYYPRPETLDDERGDYPFQLLQMALIKAGSPHQLVMTPHHMQQNRSIVEIMAATGTLHIVATMTSREREEKLLPVRIPISKGLIGWRMLLVRADQVELFRGAKTLADLKPYKLAQGHDWPDLAILRGNGLAPTPVSTYDSLFGMLKAGRVDYVPRAVNEIWPEAARHKELAVEPHVVLHYPTADYYFLNRADGHLAEQIRRGLELAIADGTMDQLFYQHYGKALRRSRLDKRRVLELKNPGLPAATPLDRKELWFRLEDLRHIK</sequence>